<proteinExistence type="predicted"/>
<evidence type="ECO:0000313" key="1">
    <source>
        <dbReference type="EMBL" id="HAF7491337.1"/>
    </source>
</evidence>
<dbReference type="EMBL" id="DAAWEM010000028">
    <property type="protein sequence ID" value="HAF7491337.1"/>
    <property type="molecule type" value="Genomic_DNA"/>
</dbReference>
<reference evidence="1" key="2">
    <citation type="submission" date="2018-07" db="EMBL/GenBank/DDBJ databases">
        <authorList>
            <consortium name="NCBI Pathogen Detection Project"/>
        </authorList>
    </citation>
    <scope>NUCLEOTIDE SEQUENCE</scope>
    <source>
        <strain evidence="1">NCTR-SF57</strain>
    </source>
</reference>
<name>A0A752ICS6_SALGL</name>
<sequence>MEIEIMNIESENDKILDNIFSLLNAEISTEENKIDIDTKANEEINNVPNIDEEGGTPPEVIEKVTELFDPDNIKFDKAKNKVYSVEEILENKRKQKEAGIYLVLESDEVIKYNENNNIRIFYIINGKYKTFNTLKTNSYTIHEDFIKPLKKEAETSNGLIAISSNSDSALRLIINSLSNKLIKVTTNTANKNELINIIMTKFNKGKNHEAILMIDSYNEYCDYIKRPELNFENNKEIMSQYKSHIANKSNDQYNIKLKNFISNN</sequence>
<dbReference type="AlphaFoldDB" id="A0A752ICS6"/>
<gene>
    <name evidence="1" type="ORF">GNC91_004560</name>
</gene>
<organism evidence="1">
    <name type="scientific">Salmonella gallinarum</name>
    <dbReference type="NCBI Taxonomy" id="594"/>
    <lineage>
        <taxon>Bacteria</taxon>
        <taxon>Pseudomonadati</taxon>
        <taxon>Pseudomonadota</taxon>
        <taxon>Gammaproteobacteria</taxon>
        <taxon>Enterobacterales</taxon>
        <taxon>Enterobacteriaceae</taxon>
        <taxon>Salmonella</taxon>
    </lineage>
</organism>
<reference evidence="1" key="1">
    <citation type="journal article" date="2018" name="Genome Biol.">
        <title>SKESA: strategic k-mer extension for scrupulous assemblies.</title>
        <authorList>
            <person name="Souvorov A."/>
            <person name="Agarwala R."/>
            <person name="Lipman D.J."/>
        </authorList>
    </citation>
    <scope>NUCLEOTIDE SEQUENCE</scope>
    <source>
        <strain evidence="1">NCTR-SF57</strain>
    </source>
</reference>
<comment type="caution">
    <text evidence="1">The sequence shown here is derived from an EMBL/GenBank/DDBJ whole genome shotgun (WGS) entry which is preliminary data.</text>
</comment>
<protein>
    <submittedName>
        <fullName evidence="1">Uncharacterized protein</fullName>
    </submittedName>
</protein>
<accession>A0A752ICS6</accession>